<accession>A0A2L2XAE1</accession>
<keyword evidence="3" id="KW-1185">Reference proteome</keyword>
<evidence type="ECO:0000313" key="3">
    <source>
        <dbReference type="Proteomes" id="UP000239549"/>
    </source>
</evidence>
<comment type="caution">
    <text evidence="2">The sequence shown here is derived from an EMBL/GenBank/DDBJ whole genome shotgun (WGS) entry which is preliminary data.</text>
</comment>
<proteinExistence type="predicted"/>
<name>A0A2L2XAE1_9FIRM</name>
<dbReference type="Proteomes" id="UP000239549">
    <property type="component" value="Unassembled WGS sequence"/>
</dbReference>
<dbReference type="AlphaFoldDB" id="A0A2L2XAE1"/>
<keyword evidence="1" id="KW-0472">Membrane</keyword>
<keyword evidence="1" id="KW-1133">Transmembrane helix</keyword>
<evidence type="ECO:0000313" key="2">
    <source>
        <dbReference type="EMBL" id="GBF33022.1"/>
    </source>
</evidence>
<feature type="transmembrane region" description="Helical" evidence="1">
    <location>
        <begin position="12"/>
        <end position="32"/>
    </location>
</feature>
<protein>
    <submittedName>
        <fullName evidence="2">Uncharacterized protein</fullName>
    </submittedName>
</protein>
<gene>
    <name evidence="2" type="ORF">DCCM_2119</name>
</gene>
<dbReference type="EMBL" id="BFAV01000073">
    <property type="protein sequence ID" value="GBF33022.1"/>
    <property type="molecule type" value="Genomic_DNA"/>
</dbReference>
<evidence type="ECO:0000256" key="1">
    <source>
        <dbReference type="SAM" id="Phobius"/>
    </source>
</evidence>
<keyword evidence="1" id="KW-0812">Transmembrane</keyword>
<sequence>MYLQLTLFNINPSGAVLVLVYSSYVSVGIRILGKEVTFCLLK</sequence>
<reference evidence="3" key="1">
    <citation type="submission" date="2018-02" db="EMBL/GenBank/DDBJ databases">
        <title>Genome sequence of Desulfocucumis palustris strain NAW-5.</title>
        <authorList>
            <person name="Watanabe M."/>
            <person name="Kojima H."/>
            <person name="Fukui M."/>
        </authorList>
    </citation>
    <scope>NUCLEOTIDE SEQUENCE [LARGE SCALE GENOMIC DNA]</scope>
    <source>
        <strain evidence="3">NAW-5</strain>
    </source>
</reference>
<organism evidence="2 3">
    <name type="scientific">Desulfocucumis palustris</name>
    <dbReference type="NCBI Taxonomy" id="1898651"/>
    <lineage>
        <taxon>Bacteria</taxon>
        <taxon>Bacillati</taxon>
        <taxon>Bacillota</taxon>
        <taxon>Clostridia</taxon>
        <taxon>Eubacteriales</taxon>
        <taxon>Desulfocucumaceae</taxon>
        <taxon>Desulfocucumis</taxon>
    </lineage>
</organism>